<proteinExistence type="predicted"/>
<dbReference type="GeneID" id="65882966"/>
<gene>
    <name evidence="1" type="ORF">MLAUSG7_0157</name>
</gene>
<name>A0A8D6PRV4_9EURY</name>
<dbReference type="KEGG" id="mesg:MLAUSG7_0157"/>
<organism evidence="1 2">
    <name type="scientific">Methanocaldococcus lauensis</name>
    <dbReference type="NCBI Taxonomy" id="2546128"/>
    <lineage>
        <taxon>Archaea</taxon>
        <taxon>Methanobacteriati</taxon>
        <taxon>Methanobacteriota</taxon>
        <taxon>Methanomada group</taxon>
        <taxon>Methanococci</taxon>
        <taxon>Methanococcales</taxon>
        <taxon>Methanocaldococcaceae</taxon>
        <taxon>Methanocaldococcus</taxon>
    </lineage>
</organism>
<evidence type="ECO:0000313" key="1">
    <source>
        <dbReference type="EMBL" id="CAB3287346.1"/>
    </source>
</evidence>
<dbReference type="EMBL" id="LR792632">
    <property type="protein sequence ID" value="CAB3287346.1"/>
    <property type="molecule type" value="Genomic_DNA"/>
</dbReference>
<sequence>MKSKVKVTLELPALISKKEAIEILKKEALKKKFKKTKLFEKYSKNKNIAFEIAEYVEKYLKKYHKNLNFSILLDYDLDDEMNIICVLVKDIDSNEKIIIENKLYSLIDSKFEDAPLYNAVIIMREYNE</sequence>
<reference evidence="1 2" key="1">
    <citation type="submission" date="2020-04" db="EMBL/GenBank/DDBJ databases">
        <authorList>
            <consortium name="Genoscope - CEA"/>
            <person name="William W."/>
        </authorList>
    </citation>
    <scope>NUCLEOTIDE SEQUENCE [LARGE SCALE GENOMIC DNA]</scope>
    <source>
        <strain evidence="1 2">SG7</strain>
    </source>
</reference>
<dbReference type="RefSeq" id="WP_214400088.1">
    <property type="nucleotide sequence ID" value="NZ_LR792632.1"/>
</dbReference>
<dbReference type="Proteomes" id="UP000679213">
    <property type="component" value="Chromosome I"/>
</dbReference>
<dbReference type="AlphaFoldDB" id="A0A8D6PRV4"/>
<accession>A0A8D6PRV4</accession>
<evidence type="ECO:0000313" key="2">
    <source>
        <dbReference type="Proteomes" id="UP000679213"/>
    </source>
</evidence>
<keyword evidence="2" id="KW-1185">Reference proteome</keyword>
<protein>
    <submittedName>
        <fullName evidence="1">Uncharacterized protein</fullName>
    </submittedName>
</protein>